<organism evidence="6 7">
    <name type="scientific">Paraferrimonas sedimenticola</name>
    <dbReference type="NCBI Taxonomy" id="375674"/>
    <lineage>
        <taxon>Bacteria</taxon>
        <taxon>Pseudomonadati</taxon>
        <taxon>Pseudomonadota</taxon>
        <taxon>Gammaproteobacteria</taxon>
        <taxon>Alteromonadales</taxon>
        <taxon>Ferrimonadaceae</taxon>
        <taxon>Paraferrimonas</taxon>
    </lineage>
</organism>
<evidence type="ECO:0000259" key="5">
    <source>
        <dbReference type="PROSITE" id="PS50931"/>
    </source>
</evidence>
<comment type="similarity">
    <text evidence="1">Belongs to the LysR transcriptional regulatory family.</text>
</comment>
<evidence type="ECO:0000256" key="4">
    <source>
        <dbReference type="ARBA" id="ARBA00023163"/>
    </source>
</evidence>
<evidence type="ECO:0000313" key="7">
    <source>
        <dbReference type="Proteomes" id="UP001161422"/>
    </source>
</evidence>
<dbReference type="FunFam" id="1.10.10.10:FF:000001">
    <property type="entry name" value="LysR family transcriptional regulator"/>
    <property type="match status" value="1"/>
</dbReference>
<sequence>MLNPKWLNTFKVLAELGHFGQTAKALHMTQPGVSQHLAKLESELGVQLLLRDSGDIRLTTEGRRVYQHAQQQAHQHQNLMAELSHDDPYSGHCYISCSGALANYCYPDWLKYLLQHPNLSLSLEAAPNHRIERDLLSGEMQLGVMSKPCQSNELSQSIIGEEALEVFVPKDFNQSSGLQGLLELGFIDHPDGQYYWTQVSRANFDAPPKTPPISGYVNQLAQILLPVAAGLGFSVLPASVARRFEASDKITSLKVAQPVYEARYLTQSSHQALPQRYTWFVDYLSALSSAGASKSSK</sequence>
<dbReference type="InterPro" id="IPR036388">
    <property type="entry name" value="WH-like_DNA-bd_sf"/>
</dbReference>
<dbReference type="PANTHER" id="PTHR30126">
    <property type="entry name" value="HTH-TYPE TRANSCRIPTIONAL REGULATOR"/>
    <property type="match status" value="1"/>
</dbReference>
<dbReference type="InterPro" id="IPR036390">
    <property type="entry name" value="WH_DNA-bd_sf"/>
</dbReference>
<evidence type="ECO:0000256" key="1">
    <source>
        <dbReference type="ARBA" id="ARBA00009437"/>
    </source>
</evidence>
<name>A0AA37RT93_9GAMM</name>
<dbReference type="Pfam" id="PF00126">
    <property type="entry name" value="HTH_1"/>
    <property type="match status" value="1"/>
</dbReference>
<dbReference type="GO" id="GO:0000976">
    <property type="term" value="F:transcription cis-regulatory region binding"/>
    <property type="evidence" value="ECO:0007669"/>
    <property type="project" value="TreeGrafter"/>
</dbReference>
<proteinExistence type="inferred from homology"/>
<reference evidence="6" key="1">
    <citation type="journal article" date="2014" name="Int. J. Syst. Evol. Microbiol.">
        <title>Complete genome sequence of Corynebacterium casei LMG S-19264T (=DSM 44701T), isolated from a smear-ripened cheese.</title>
        <authorList>
            <consortium name="US DOE Joint Genome Institute (JGI-PGF)"/>
            <person name="Walter F."/>
            <person name="Albersmeier A."/>
            <person name="Kalinowski J."/>
            <person name="Ruckert C."/>
        </authorList>
    </citation>
    <scope>NUCLEOTIDE SEQUENCE</scope>
    <source>
        <strain evidence="6">NBRC 101628</strain>
    </source>
</reference>
<dbReference type="AlphaFoldDB" id="A0AA37RT93"/>
<evidence type="ECO:0000256" key="3">
    <source>
        <dbReference type="ARBA" id="ARBA00023125"/>
    </source>
</evidence>
<keyword evidence="3" id="KW-0238">DNA-binding</keyword>
<protein>
    <submittedName>
        <fullName evidence="6">LysR family transcriptional regulator</fullName>
    </submittedName>
</protein>
<keyword evidence="7" id="KW-1185">Reference proteome</keyword>
<evidence type="ECO:0000256" key="2">
    <source>
        <dbReference type="ARBA" id="ARBA00023015"/>
    </source>
</evidence>
<reference evidence="6" key="2">
    <citation type="submission" date="2023-01" db="EMBL/GenBank/DDBJ databases">
        <title>Draft genome sequence of Paraferrimonas sedimenticola strain NBRC 101628.</title>
        <authorList>
            <person name="Sun Q."/>
            <person name="Mori K."/>
        </authorList>
    </citation>
    <scope>NUCLEOTIDE SEQUENCE</scope>
    <source>
        <strain evidence="6">NBRC 101628</strain>
    </source>
</reference>
<keyword evidence="4" id="KW-0804">Transcription</keyword>
<dbReference type="SUPFAM" id="SSF46785">
    <property type="entry name" value="Winged helix' DNA-binding domain"/>
    <property type="match status" value="1"/>
</dbReference>
<dbReference type="EMBL" id="BSNC01000003">
    <property type="protein sequence ID" value="GLP95475.1"/>
    <property type="molecule type" value="Genomic_DNA"/>
</dbReference>
<dbReference type="RefSeq" id="WP_095505481.1">
    <property type="nucleotide sequence ID" value="NZ_BSNC01000003.1"/>
</dbReference>
<dbReference type="Proteomes" id="UP001161422">
    <property type="component" value="Unassembled WGS sequence"/>
</dbReference>
<dbReference type="Gene3D" id="3.40.190.10">
    <property type="entry name" value="Periplasmic binding protein-like II"/>
    <property type="match status" value="2"/>
</dbReference>
<feature type="domain" description="HTH lysR-type" evidence="5">
    <location>
        <begin position="2"/>
        <end position="59"/>
    </location>
</feature>
<dbReference type="GO" id="GO:0003700">
    <property type="term" value="F:DNA-binding transcription factor activity"/>
    <property type="evidence" value="ECO:0007669"/>
    <property type="project" value="InterPro"/>
</dbReference>
<dbReference type="Gene3D" id="1.10.10.10">
    <property type="entry name" value="Winged helix-like DNA-binding domain superfamily/Winged helix DNA-binding domain"/>
    <property type="match status" value="1"/>
</dbReference>
<dbReference type="PANTHER" id="PTHR30126:SF99">
    <property type="entry name" value="TRANSCRIPTIONAL REGULATOR LYSR FAMILY"/>
    <property type="match status" value="1"/>
</dbReference>
<dbReference type="InterPro" id="IPR005119">
    <property type="entry name" value="LysR_subst-bd"/>
</dbReference>
<dbReference type="CDD" id="cd05466">
    <property type="entry name" value="PBP2_LTTR_substrate"/>
    <property type="match status" value="1"/>
</dbReference>
<dbReference type="InterPro" id="IPR000847">
    <property type="entry name" value="LysR_HTH_N"/>
</dbReference>
<dbReference type="SUPFAM" id="SSF53850">
    <property type="entry name" value="Periplasmic binding protein-like II"/>
    <property type="match status" value="1"/>
</dbReference>
<comment type="caution">
    <text evidence="6">The sequence shown here is derived from an EMBL/GenBank/DDBJ whole genome shotgun (WGS) entry which is preliminary data.</text>
</comment>
<gene>
    <name evidence="6" type="ORF">GCM10007895_07810</name>
</gene>
<dbReference type="Pfam" id="PF03466">
    <property type="entry name" value="LysR_substrate"/>
    <property type="match status" value="1"/>
</dbReference>
<evidence type="ECO:0000313" key="6">
    <source>
        <dbReference type="EMBL" id="GLP95475.1"/>
    </source>
</evidence>
<dbReference type="PROSITE" id="PS50931">
    <property type="entry name" value="HTH_LYSR"/>
    <property type="match status" value="1"/>
</dbReference>
<dbReference type="PRINTS" id="PR00039">
    <property type="entry name" value="HTHLYSR"/>
</dbReference>
<accession>A0AA37RT93</accession>
<keyword evidence="2" id="KW-0805">Transcription regulation</keyword>